<evidence type="ECO:0000256" key="4">
    <source>
        <dbReference type="ARBA" id="ARBA00022970"/>
    </source>
</evidence>
<name>A0A5C7HQT1_9ROSI</name>
<feature type="transmembrane region" description="Helical" evidence="7">
    <location>
        <begin position="233"/>
        <end position="256"/>
    </location>
</feature>
<organism evidence="9 10">
    <name type="scientific">Acer yangbiense</name>
    <dbReference type="NCBI Taxonomy" id="1000413"/>
    <lineage>
        <taxon>Eukaryota</taxon>
        <taxon>Viridiplantae</taxon>
        <taxon>Streptophyta</taxon>
        <taxon>Embryophyta</taxon>
        <taxon>Tracheophyta</taxon>
        <taxon>Spermatophyta</taxon>
        <taxon>Magnoliopsida</taxon>
        <taxon>eudicotyledons</taxon>
        <taxon>Gunneridae</taxon>
        <taxon>Pentapetalae</taxon>
        <taxon>rosids</taxon>
        <taxon>malvids</taxon>
        <taxon>Sapindales</taxon>
        <taxon>Sapindaceae</taxon>
        <taxon>Hippocastanoideae</taxon>
        <taxon>Acereae</taxon>
        <taxon>Acer</taxon>
    </lineage>
</organism>
<comment type="caution">
    <text evidence="9">The sequence shown here is derived from an EMBL/GenBank/DDBJ whole genome shotgun (WGS) entry which is preliminary data.</text>
</comment>
<dbReference type="GO" id="GO:0015179">
    <property type="term" value="F:L-amino acid transmembrane transporter activity"/>
    <property type="evidence" value="ECO:0007669"/>
    <property type="project" value="TreeGrafter"/>
</dbReference>
<evidence type="ECO:0000259" key="8">
    <source>
        <dbReference type="Pfam" id="PF01490"/>
    </source>
</evidence>
<feature type="transmembrane region" description="Helical" evidence="7">
    <location>
        <begin position="20"/>
        <end position="39"/>
    </location>
</feature>
<feature type="transmembrane region" description="Helical" evidence="7">
    <location>
        <begin position="276"/>
        <end position="296"/>
    </location>
</feature>
<feature type="transmembrane region" description="Helical" evidence="7">
    <location>
        <begin position="342"/>
        <end position="363"/>
    </location>
</feature>
<feature type="transmembrane region" description="Helical" evidence="7">
    <location>
        <begin position="45"/>
        <end position="65"/>
    </location>
</feature>
<dbReference type="EMBL" id="VAHF01000007">
    <property type="protein sequence ID" value="TXG59135.1"/>
    <property type="molecule type" value="Genomic_DNA"/>
</dbReference>
<evidence type="ECO:0000256" key="7">
    <source>
        <dbReference type="SAM" id="Phobius"/>
    </source>
</evidence>
<evidence type="ECO:0000256" key="5">
    <source>
        <dbReference type="ARBA" id="ARBA00022989"/>
    </source>
</evidence>
<keyword evidence="4" id="KW-0029">Amino-acid transport</keyword>
<dbReference type="PANTHER" id="PTHR22950">
    <property type="entry name" value="AMINO ACID TRANSPORTER"/>
    <property type="match status" value="1"/>
</dbReference>
<keyword evidence="6 7" id="KW-0472">Membrane</keyword>
<feature type="transmembrane region" description="Helical" evidence="7">
    <location>
        <begin position="204"/>
        <end position="221"/>
    </location>
</feature>
<evidence type="ECO:0000313" key="10">
    <source>
        <dbReference type="Proteomes" id="UP000323000"/>
    </source>
</evidence>
<feature type="transmembrane region" description="Helical" evidence="7">
    <location>
        <begin position="316"/>
        <end position="336"/>
    </location>
</feature>
<keyword evidence="3 7" id="KW-0812">Transmembrane</keyword>
<keyword evidence="5 7" id="KW-1133">Transmembrane helix</keyword>
<dbReference type="Pfam" id="PF01490">
    <property type="entry name" value="Aa_trans"/>
    <property type="match status" value="1"/>
</dbReference>
<dbReference type="Proteomes" id="UP000323000">
    <property type="component" value="Chromosome 7"/>
</dbReference>
<feature type="transmembrane region" description="Helical" evidence="7">
    <location>
        <begin position="375"/>
        <end position="396"/>
    </location>
</feature>
<evidence type="ECO:0000313" key="9">
    <source>
        <dbReference type="EMBL" id="TXG59135.1"/>
    </source>
</evidence>
<dbReference type="AlphaFoldDB" id="A0A5C7HQT1"/>
<evidence type="ECO:0000256" key="6">
    <source>
        <dbReference type="ARBA" id="ARBA00023136"/>
    </source>
</evidence>
<proteinExistence type="predicted"/>
<keyword evidence="10" id="KW-1185">Reference proteome</keyword>
<feature type="transmembrane region" description="Helical" evidence="7">
    <location>
        <begin position="160"/>
        <end position="184"/>
    </location>
</feature>
<comment type="subcellular location">
    <subcellularLocation>
        <location evidence="1">Membrane</location>
        <topology evidence="1">Multi-pass membrane protein</topology>
    </subcellularLocation>
</comment>
<keyword evidence="2" id="KW-0813">Transport</keyword>
<accession>A0A5C7HQT1</accession>
<protein>
    <recommendedName>
        <fullName evidence="8">Amino acid transporter transmembrane domain-containing protein</fullName>
    </recommendedName>
</protein>
<feature type="transmembrane region" description="Helical" evidence="7">
    <location>
        <begin position="94"/>
        <end position="112"/>
    </location>
</feature>
<reference evidence="10" key="1">
    <citation type="journal article" date="2019" name="Gigascience">
        <title>De novo genome assembly of the endangered Acer yangbiense, a plant species with extremely small populations endemic to Yunnan Province, China.</title>
        <authorList>
            <person name="Yang J."/>
            <person name="Wariss H.M."/>
            <person name="Tao L."/>
            <person name="Zhang R."/>
            <person name="Yun Q."/>
            <person name="Hollingsworth P."/>
            <person name="Dao Z."/>
            <person name="Luo G."/>
            <person name="Guo H."/>
            <person name="Ma Y."/>
            <person name="Sun W."/>
        </authorList>
    </citation>
    <scope>NUCLEOTIDE SEQUENCE [LARGE SCALE GENOMIC DNA]</scope>
    <source>
        <strain evidence="10">cv. Malutang</strain>
    </source>
</reference>
<evidence type="ECO:0000256" key="1">
    <source>
        <dbReference type="ARBA" id="ARBA00004141"/>
    </source>
</evidence>
<sequence>MGNELKAPLLQTKGSGVLKACFNATNAFLGIGLLTVPYALSSGGWLSLTLFLSVAAITFYTGILLKRCMDTDPSIKSYLDIADCAFGAKGRITVLINMNSECYLVAVGLLILESDNLHKLFPDFIIKIGTLVIGGRESFVIITGLVILPTMLLTDLSLLSYVSATGVFSCLLTVGSILSVGVFGGVGFHGRGALLNIDGLPTAVSLYIVCFAGHVVIPSVYSSMRDRCQFSKVLLYSFILTAITYMSMATVGYLMYGDIETQITLYLPTSEIGAKIAIYTTLLIPVTRYALTVTPVANTIEGGLSEEYRNWRPMRLLIRIGLLVSTLIIAYLFPYFENLVSIIGSIFVVLASFVLPCLCYMKIFGLYKNFSYKRIGFAGIIVFGVVAGVLGTYSSVTGFMRNV</sequence>
<dbReference type="GO" id="GO:0005774">
    <property type="term" value="C:vacuolar membrane"/>
    <property type="evidence" value="ECO:0007669"/>
    <property type="project" value="TreeGrafter"/>
</dbReference>
<feature type="domain" description="Amino acid transporter transmembrane" evidence="8">
    <location>
        <begin position="14"/>
        <end position="395"/>
    </location>
</feature>
<dbReference type="PANTHER" id="PTHR22950:SF698">
    <property type="entry name" value="AMINO ACID TRANSPORTER TRANSMEMBRANE DOMAIN-CONTAINING PROTEIN"/>
    <property type="match status" value="1"/>
</dbReference>
<dbReference type="InterPro" id="IPR013057">
    <property type="entry name" value="AA_transpt_TM"/>
</dbReference>
<dbReference type="OrthoDB" id="655540at2759"/>
<gene>
    <name evidence="9" type="ORF">EZV62_016964</name>
</gene>
<evidence type="ECO:0000256" key="3">
    <source>
        <dbReference type="ARBA" id="ARBA00022692"/>
    </source>
</evidence>
<evidence type="ECO:0000256" key="2">
    <source>
        <dbReference type="ARBA" id="ARBA00022448"/>
    </source>
</evidence>